<accession>D2NS73</accession>
<feature type="compositionally biased region" description="Basic residues" evidence="1">
    <location>
        <begin position="332"/>
        <end position="343"/>
    </location>
</feature>
<feature type="compositionally biased region" description="Basic and acidic residues" evidence="1">
    <location>
        <begin position="517"/>
        <end position="528"/>
    </location>
</feature>
<feature type="region of interest" description="Disordered" evidence="1">
    <location>
        <begin position="511"/>
        <end position="540"/>
    </location>
</feature>
<dbReference type="Proteomes" id="UP000001883">
    <property type="component" value="Chromosome"/>
</dbReference>
<dbReference type="KEGG" id="rmu:RMDY18_06670"/>
<keyword evidence="3" id="KW-1185">Reference proteome</keyword>
<gene>
    <name evidence="2" type="ordered locus">RMDY18_06670</name>
</gene>
<dbReference type="AlphaFoldDB" id="D2NS73"/>
<feature type="compositionally biased region" description="Polar residues" evidence="1">
    <location>
        <begin position="529"/>
        <end position="540"/>
    </location>
</feature>
<evidence type="ECO:0000256" key="1">
    <source>
        <dbReference type="SAM" id="MobiDB-lite"/>
    </source>
</evidence>
<feature type="region of interest" description="Disordered" evidence="1">
    <location>
        <begin position="324"/>
        <end position="346"/>
    </location>
</feature>
<dbReference type="EMBL" id="AP011540">
    <property type="protein sequence ID" value="BAI64499.1"/>
    <property type="molecule type" value="Genomic_DNA"/>
</dbReference>
<sequence length="540" mass="62451">MNPLELALKVRTRSNIGQRILRGRRTMRTHLRLTRHQNRRLAQRRTVNQRQVHREAGTAALLAPRLNRAAVQTHILSSNRQTQARTAQGALTGSISTPETVEHLNSLILRQTDTVVTHRNTQVRGIRTDVHVNRAGLAVLNRVVQQVTQHTLNTHAVHINHDALMARMHVQLSIRALQVRQSLLQNIRQHTHEVFSVDGQHCATGIETRNLQQVRKHRLETIHLIVQKLHGAALRAFHLVTRIVQKLSTQTNRRQRGTQLVRNVRNESLLQSRQALQLNNFLLQRVSHQVEGIAQTRRLMLTVYRHTLIQVASSQLLRRNSGLRNRADHKTSHNPHHRKHHSKQCTETTKKNKVNMRNRGGRIRHIVHKEQTVIRVLCNRNMCTNNKHRIGTLTIIFDSSHRRRLPENTLFIANSLFEIIRNTRRIQRIITALLRNKTLLTLTFQRHKNPIALTRATRIQHGQGTAHITANFAVTTGLRGVQHALNVTETTLRFRQRLTLLIFKKTRRNLARQGPTHHQEAQEHHDARSAQSTELQRFLP</sequence>
<reference evidence="2 3" key="2">
    <citation type="journal article" date="2010" name="J Osaka Dent Univ">
        <title>Isolation and identification of Rothia mucilaginosa from persistent apical periodontitis lesions.</title>
        <authorList>
            <person name="Yamane K."/>
            <person name="Yoshida M."/>
            <person name="Fujihira T."/>
            <person name="Baba T."/>
            <person name="Tsuji N."/>
            <person name="Hayashi H."/>
            <person name="Sugimori C."/>
            <person name="Yamanaka T."/>
            <person name="Mashimo C."/>
            <person name="Nambu T."/>
            <person name="Kawai H."/>
            <person name="Fukushima H."/>
        </authorList>
    </citation>
    <scope>NUCLEOTIDE SEQUENCE [LARGE SCALE GENOMIC DNA]</scope>
    <source>
        <strain evidence="2 3">DY-18</strain>
    </source>
</reference>
<organism evidence="2 3">
    <name type="scientific">Rothia mucilaginosa (strain DY-18)</name>
    <name type="common">Stomatococcus mucilaginosus</name>
    <dbReference type="NCBI Taxonomy" id="680646"/>
    <lineage>
        <taxon>Bacteria</taxon>
        <taxon>Bacillati</taxon>
        <taxon>Actinomycetota</taxon>
        <taxon>Actinomycetes</taxon>
        <taxon>Micrococcales</taxon>
        <taxon>Micrococcaceae</taxon>
        <taxon>Rothia</taxon>
    </lineage>
</organism>
<protein>
    <submittedName>
        <fullName evidence="2">Uncharacterized ABC-type transport system, periplasmic component/surface lipoprotein</fullName>
    </submittedName>
</protein>
<proteinExistence type="predicted"/>
<evidence type="ECO:0000313" key="3">
    <source>
        <dbReference type="Proteomes" id="UP000001883"/>
    </source>
</evidence>
<reference evidence="3" key="1">
    <citation type="submission" date="2009-07" db="EMBL/GenBank/DDBJ databases">
        <title>Complete genome sequence of Rothia mucilaginosa DJ.</title>
        <authorList>
            <person name="Yamane K."/>
            <person name="Nambu T."/>
            <person name="Mashimo C."/>
            <person name="Sugimori C."/>
            <person name="Yamanaka T."/>
            <person name="Leung K."/>
            <person name="Fukushima H."/>
        </authorList>
    </citation>
    <scope>NUCLEOTIDE SEQUENCE [LARGE SCALE GENOMIC DNA]</scope>
    <source>
        <strain evidence="3">DY-18</strain>
    </source>
</reference>
<keyword evidence="2" id="KW-0449">Lipoprotein</keyword>
<name>D2NS73_ROTMD</name>
<evidence type="ECO:0000313" key="2">
    <source>
        <dbReference type="EMBL" id="BAI64499.1"/>
    </source>
</evidence>
<dbReference type="HOGENOM" id="CLU_504202_0_0_11"/>
<reference evidence="2 3" key="3">
    <citation type="journal article" date="2010" name="Sequencing">
        <title>Complete Genome Sequence of Rothia mucilaginosa DY-18: A Clinical Isolate with Dense Meshwork-Like Structures from a Persistent Apical Periodontitis Lesion.</title>
        <authorList>
            <person name="Yamane K."/>
            <person name="Nambu T."/>
            <person name="Yamanaka T."/>
            <person name="Mashimo C."/>
            <person name="Sugimori C."/>
            <person name="Leung K.-P."/>
            <person name="Fukushima H."/>
        </authorList>
    </citation>
    <scope>NUCLEOTIDE SEQUENCE [LARGE SCALE GENOMIC DNA]</scope>
    <source>
        <strain evidence="2 3">DY-18</strain>
    </source>
</reference>